<keyword evidence="8" id="KW-0378">Hydrolase</keyword>
<dbReference type="Gene3D" id="3.40.50.1240">
    <property type="entry name" value="Phosphoglycerate mutase-like"/>
    <property type="match status" value="1"/>
</dbReference>
<dbReference type="GO" id="GO:0005886">
    <property type="term" value="C:plasma membrane"/>
    <property type="evidence" value="ECO:0007669"/>
    <property type="project" value="UniProtKB-SubCell"/>
</dbReference>
<keyword evidence="16" id="KW-1015">Disulfide bond</keyword>
<sequence length="467" mass="53998">MVWWLLAGVICFSVQALAFVDTDPYCFSDDHDPYNLFATKTAYEVVRDKKLRIGVVPDCTPVMIWGLFRHGTRFPHTDEIKQQMGLSTFRDSVLRNSPHDIDMCNEDIDLLKEWSYNVNMSEADLLTQSGVTELQLLAKRLRSNFPDILNAHYTEDRFKIRYTSKERTKQSAEAFTTELFGSPIGLSESFIDDELLEPNHNCSVWKSSTQSEGLKRETTKFRSSHLMKSLVSFVSKRLGFRYNLTYQAMHDLYDMCRFDKAWNFKVHSPWCSAFEKQHLKVMEYDEDLDYYYRSGYGNPFTAKLGCPLIRDMIETLNNRTLVNTTEESTGPSAVFNFAHSITVRAALIKLGIAKDNNPITADTFSTSEKRQWRTAFLTPFAGNLIAVLYKCADQQYRVMFFLNEQYVEYERCKVGLCDWSYIYSTFKSEIDPSRCNRDFCETSGSSTVVPTIVVLGLVLLNLFTRFY</sequence>
<evidence type="ECO:0000256" key="10">
    <source>
        <dbReference type="ARBA" id="ARBA00023180"/>
    </source>
</evidence>
<comment type="catalytic activity">
    <reaction evidence="15">
        <text>(2R)-2,3-bisphosphoglycerate + H2O = (2R)-2-phosphoglycerate + phosphate</text>
        <dbReference type="Rhea" id="RHEA:27381"/>
        <dbReference type="ChEBI" id="CHEBI:15377"/>
        <dbReference type="ChEBI" id="CHEBI:43474"/>
        <dbReference type="ChEBI" id="CHEBI:58248"/>
        <dbReference type="ChEBI" id="CHEBI:58289"/>
        <dbReference type="EC" id="3.1.3.80"/>
    </reaction>
    <physiologicalReaction direction="left-to-right" evidence="15">
        <dbReference type="Rhea" id="RHEA:27382"/>
    </physiologicalReaction>
</comment>
<dbReference type="EC" id="3.1.3.80" evidence="3"/>
<dbReference type="InterPro" id="IPR029033">
    <property type="entry name" value="His_PPase_superfam"/>
</dbReference>
<feature type="disulfide bond" evidence="16">
    <location>
        <begin position="256"/>
        <end position="271"/>
    </location>
</feature>
<evidence type="ECO:0000256" key="11">
    <source>
        <dbReference type="ARBA" id="ARBA00031642"/>
    </source>
</evidence>
<evidence type="ECO:0000256" key="14">
    <source>
        <dbReference type="ARBA" id="ARBA00043691"/>
    </source>
</evidence>
<dbReference type="PANTHER" id="PTHR20963">
    <property type="entry name" value="MULTIPLE INOSITOL POLYPHOSPHATE PHOSPHATASE-RELATED"/>
    <property type="match status" value="1"/>
</dbReference>
<dbReference type="Proteomes" id="UP001152798">
    <property type="component" value="Chromosome 1"/>
</dbReference>
<comment type="similarity">
    <text evidence="2">Belongs to the histidine acid phosphatase family. MINPP1 subfamily.</text>
</comment>
<evidence type="ECO:0000256" key="17">
    <source>
        <dbReference type="SAM" id="SignalP"/>
    </source>
</evidence>
<evidence type="ECO:0000256" key="2">
    <source>
        <dbReference type="ARBA" id="ARBA00008422"/>
    </source>
</evidence>
<evidence type="ECO:0000256" key="6">
    <source>
        <dbReference type="ARBA" id="ARBA00022475"/>
    </source>
</evidence>
<name>A0A9P0E805_NEZVI</name>
<organism evidence="18 19">
    <name type="scientific">Nezara viridula</name>
    <name type="common">Southern green stink bug</name>
    <name type="synonym">Cimex viridulus</name>
    <dbReference type="NCBI Taxonomy" id="85310"/>
    <lineage>
        <taxon>Eukaryota</taxon>
        <taxon>Metazoa</taxon>
        <taxon>Ecdysozoa</taxon>
        <taxon>Arthropoda</taxon>
        <taxon>Hexapoda</taxon>
        <taxon>Insecta</taxon>
        <taxon>Pterygota</taxon>
        <taxon>Neoptera</taxon>
        <taxon>Paraneoptera</taxon>
        <taxon>Hemiptera</taxon>
        <taxon>Heteroptera</taxon>
        <taxon>Panheteroptera</taxon>
        <taxon>Pentatomomorpha</taxon>
        <taxon>Pentatomoidea</taxon>
        <taxon>Pentatomidae</taxon>
        <taxon>Pentatominae</taxon>
        <taxon>Nezara</taxon>
    </lineage>
</organism>
<comment type="catalytic activity">
    <reaction evidence="12">
        <text>1D-myo-inositol 1,2,5,6-tetrakisphosphate + H2O = 1D-myo-inositol 1,2,6-trisphosphate + phosphate</text>
        <dbReference type="Rhea" id="RHEA:77119"/>
        <dbReference type="ChEBI" id="CHEBI:15377"/>
        <dbReference type="ChEBI" id="CHEBI:43474"/>
        <dbReference type="ChEBI" id="CHEBI:195535"/>
        <dbReference type="ChEBI" id="CHEBI:195537"/>
        <dbReference type="EC" id="3.1.3.62"/>
    </reaction>
    <physiologicalReaction direction="left-to-right" evidence="12">
        <dbReference type="Rhea" id="RHEA:77120"/>
    </physiologicalReaction>
</comment>
<feature type="signal peptide" evidence="17">
    <location>
        <begin position="1"/>
        <end position="18"/>
    </location>
</feature>
<feature type="chain" id="PRO_5040397505" description="Multiple inositol polyphosphate phosphatase 1" evidence="17">
    <location>
        <begin position="19"/>
        <end position="467"/>
    </location>
</feature>
<evidence type="ECO:0000256" key="9">
    <source>
        <dbReference type="ARBA" id="ARBA00023136"/>
    </source>
</evidence>
<keyword evidence="7 17" id="KW-0732">Signal</keyword>
<evidence type="ECO:0000256" key="12">
    <source>
        <dbReference type="ARBA" id="ARBA00043668"/>
    </source>
</evidence>
<evidence type="ECO:0000256" key="1">
    <source>
        <dbReference type="ARBA" id="ARBA00004236"/>
    </source>
</evidence>
<evidence type="ECO:0000256" key="16">
    <source>
        <dbReference type="PIRSR" id="PIRSR000894-2"/>
    </source>
</evidence>
<dbReference type="GO" id="GO:0034417">
    <property type="term" value="F:bisphosphoglycerate 3-phosphatase activity"/>
    <property type="evidence" value="ECO:0007669"/>
    <property type="project" value="UniProtKB-EC"/>
</dbReference>
<dbReference type="InterPro" id="IPR016274">
    <property type="entry name" value="Histidine_acid_Pase_euk"/>
</dbReference>
<evidence type="ECO:0000313" key="19">
    <source>
        <dbReference type="Proteomes" id="UP001152798"/>
    </source>
</evidence>
<evidence type="ECO:0000256" key="5">
    <source>
        <dbReference type="ARBA" id="ARBA00018097"/>
    </source>
</evidence>
<dbReference type="Pfam" id="PF00328">
    <property type="entry name" value="His_Phos_2"/>
    <property type="match status" value="1"/>
</dbReference>
<dbReference type="GO" id="GO:0003993">
    <property type="term" value="F:acid phosphatase activity"/>
    <property type="evidence" value="ECO:0007669"/>
    <property type="project" value="TreeGrafter"/>
</dbReference>
<evidence type="ECO:0000313" key="18">
    <source>
        <dbReference type="EMBL" id="CAH1390079.1"/>
    </source>
</evidence>
<dbReference type="PIRSF" id="PIRSF000894">
    <property type="entry name" value="Acid_phosphatase"/>
    <property type="match status" value="1"/>
</dbReference>
<dbReference type="EMBL" id="OV725077">
    <property type="protein sequence ID" value="CAH1390079.1"/>
    <property type="molecule type" value="Genomic_DNA"/>
</dbReference>
<gene>
    <name evidence="18" type="ORF">NEZAVI_LOCUS1338</name>
</gene>
<dbReference type="CDD" id="cd07061">
    <property type="entry name" value="HP_HAP_like"/>
    <property type="match status" value="1"/>
</dbReference>
<keyword evidence="6" id="KW-1003">Cell membrane</keyword>
<accession>A0A9P0E805</accession>
<feature type="disulfide bond" evidence="16">
    <location>
        <begin position="59"/>
        <end position="391"/>
    </location>
</feature>
<evidence type="ECO:0000256" key="7">
    <source>
        <dbReference type="ARBA" id="ARBA00022729"/>
    </source>
</evidence>
<dbReference type="InterPro" id="IPR000560">
    <property type="entry name" value="His_Pase_clade-2"/>
</dbReference>
<evidence type="ECO:0000256" key="4">
    <source>
        <dbReference type="ARBA" id="ARBA00013040"/>
    </source>
</evidence>
<dbReference type="GO" id="GO:0052745">
    <property type="term" value="F:inositol phosphate phosphatase activity"/>
    <property type="evidence" value="ECO:0007669"/>
    <property type="project" value="TreeGrafter"/>
</dbReference>
<evidence type="ECO:0000256" key="13">
    <source>
        <dbReference type="ARBA" id="ARBA00043671"/>
    </source>
</evidence>
<evidence type="ECO:0000256" key="3">
    <source>
        <dbReference type="ARBA" id="ARBA00012976"/>
    </source>
</evidence>
<dbReference type="EC" id="3.1.3.62" evidence="4"/>
<evidence type="ECO:0000256" key="15">
    <source>
        <dbReference type="ARBA" id="ARBA00043832"/>
    </source>
</evidence>
<dbReference type="OrthoDB" id="6509975at2759"/>
<keyword evidence="19" id="KW-1185">Reference proteome</keyword>
<reference evidence="18" key="1">
    <citation type="submission" date="2022-01" db="EMBL/GenBank/DDBJ databases">
        <authorList>
            <person name="King R."/>
        </authorList>
    </citation>
    <scope>NUCLEOTIDE SEQUENCE</scope>
</reference>
<dbReference type="SUPFAM" id="SSF53254">
    <property type="entry name" value="Phosphoglycerate mutase-like"/>
    <property type="match status" value="1"/>
</dbReference>
<dbReference type="PANTHER" id="PTHR20963:SF8">
    <property type="entry name" value="MULTIPLE INOSITOL POLYPHOSPHATE PHOSPHATASE 1"/>
    <property type="match status" value="1"/>
</dbReference>
<comment type="catalytic activity">
    <reaction evidence="13">
        <text>1D-myo-inositol 1,2,4,5,6-pentakisphosphate + H2O = 1D-myo-inositol 1,2,5,6-tetrakisphosphate + phosphate</text>
        <dbReference type="Rhea" id="RHEA:77115"/>
        <dbReference type="ChEBI" id="CHEBI:15377"/>
        <dbReference type="ChEBI" id="CHEBI:43474"/>
        <dbReference type="ChEBI" id="CHEBI:57798"/>
        <dbReference type="ChEBI" id="CHEBI:195535"/>
        <dbReference type="EC" id="3.1.3.62"/>
    </reaction>
    <physiologicalReaction direction="left-to-right" evidence="13">
        <dbReference type="Rhea" id="RHEA:77116"/>
    </physiologicalReaction>
</comment>
<evidence type="ECO:0000256" key="8">
    <source>
        <dbReference type="ARBA" id="ARBA00022801"/>
    </source>
</evidence>
<protein>
    <recommendedName>
        <fullName evidence="5">Multiple inositol polyphosphate phosphatase 1</fullName>
        <ecNumber evidence="4">3.1.3.62</ecNumber>
        <ecNumber evidence="3">3.1.3.80</ecNumber>
    </recommendedName>
    <alternativeName>
        <fullName evidence="11">2,3-bisphosphoglycerate 3-phosphatase</fullName>
    </alternativeName>
</protein>
<comment type="catalytic activity">
    <reaction evidence="14">
        <text>1D-myo-inositol hexakisphosphate + H2O = 1D-myo-inositol 1,2,4,5,6-pentakisphosphate + phosphate</text>
        <dbReference type="Rhea" id="RHEA:16989"/>
        <dbReference type="ChEBI" id="CHEBI:15377"/>
        <dbReference type="ChEBI" id="CHEBI:43474"/>
        <dbReference type="ChEBI" id="CHEBI:57798"/>
        <dbReference type="ChEBI" id="CHEBI:58130"/>
        <dbReference type="EC" id="3.1.3.62"/>
    </reaction>
    <physiologicalReaction direction="left-to-right" evidence="14">
        <dbReference type="Rhea" id="RHEA:16990"/>
    </physiologicalReaction>
</comment>
<dbReference type="AlphaFoldDB" id="A0A9P0E805"/>
<comment type="subcellular location">
    <subcellularLocation>
        <location evidence="1">Cell membrane</location>
    </subcellularLocation>
</comment>
<proteinExistence type="inferred from homology"/>
<keyword evidence="9" id="KW-0472">Membrane</keyword>
<keyword evidence="10" id="KW-0325">Glycoprotein</keyword>